<dbReference type="EMBL" id="RNRV01000071">
    <property type="protein sequence ID" value="MHO07081.1"/>
    <property type="molecule type" value="Genomic_DNA"/>
</dbReference>
<evidence type="ECO:0000313" key="1">
    <source>
        <dbReference type="EMBL" id="MHO07081.1"/>
    </source>
</evidence>
<name>A0A3L0X8J1_ECOLX</name>
<proteinExistence type="predicted"/>
<accession>A0A3L0X8J1</accession>
<protein>
    <submittedName>
        <fullName evidence="1">Uncharacterized protein</fullName>
    </submittedName>
</protein>
<gene>
    <name evidence="1" type="ORF">D9F05_22555</name>
</gene>
<comment type="caution">
    <text evidence="1">The sequence shown here is derived from an EMBL/GenBank/DDBJ whole genome shotgun (WGS) entry which is preliminary data.</text>
</comment>
<reference evidence="1" key="1">
    <citation type="submission" date="2018-10" db="EMBL/GenBank/DDBJ databases">
        <authorList>
            <consortium name="NARMS: The National Antimicrobial Resistance Monitoring System"/>
        </authorList>
    </citation>
    <scope>NUCLEOTIDE SEQUENCE [LARGE SCALE GENOMIC DNA]</scope>
    <source>
        <strain evidence="1">CVM N17EC0388</strain>
    </source>
</reference>
<organism evidence="1">
    <name type="scientific">Escherichia coli</name>
    <dbReference type="NCBI Taxonomy" id="562"/>
    <lineage>
        <taxon>Bacteria</taxon>
        <taxon>Pseudomonadati</taxon>
        <taxon>Pseudomonadota</taxon>
        <taxon>Gammaproteobacteria</taxon>
        <taxon>Enterobacterales</taxon>
        <taxon>Enterobacteriaceae</taxon>
        <taxon>Escherichia</taxon>
    </lineage>
</organism>
<sequence length="66" mass="7418">MVNPKADLATTYRKYFCLELFSLAHTVTQLGKIWADNASCFLPVPKGNNDLLIPILKSYIEQVTDS</sequence>
<dbReference type="AlphaFoldDB" id="A0A3L0X8J1"/>